<reference evidence="2" key="1">
    <citation type="submission" date="2021-06" db="EMBL/GenBank/DDBJ databases">
        <authorList>
            <person name="Hodson N. C."/>
            <person name="Mongue J. A."/>
            <person name="Jaron S. K."/>
        </authorList>
    </citation>
    <scope>NUCLEOTIDE SEQUENCE</scope>
</reference>
<proteinExistence type="predicted"/>
<gene>
    <name evidence="2" type="ORF">AFUS01_LOCUS21651</name>
</gene>
<keyword evidence="1" id="KW-0812">Transmembrane</keyword>
<evidence type="ECO:0000256" key="1">
    <source>
        <dbReference type="SAM" id="Phobius"/>
    </source>
</evidence>
<sequence length="454" mass="52201">MNATFDYSTLTVPFVLTNVNSYGVDGNVLSRNIYGFQDRVELRDTRSIAVLKLHTITYFAGVILHENYYPFVRGEYKTPYSEFQPLQEILDNEYSLWYFKIVNKKVQHLKKLRICPRFYFFYTNSMSDQSTHEMTLDSLILDLLRLHDDTLTYFRIVYQTTGLTPVEFAWSSDDIGNQGYTYCKSKAATQIESFGIMKATGIFLRGDYNHTLKEEICSLRSEIHTQTLEEPLKLSIATSTSSSPEGFQFYMVGYDNDFIFFTSDGTYQVKNTFSEFLAPHGTIIRWFLLATLIVVVLVLTGLTFQSTNKNFILVFVNNLFHVFGIILEQGIDLPSLTTTKSALVKAGKIVMFFFIPSAMIFGNVYKSFLKSDFTIPVPYKTGWNNLKQLVDSDFEIFVPMKDCILNVNPLQSTPKKITSCKPDQPDWCEAYDCQDHILKQEYASYQPELLAGIR</sequence>
<organism evidence="2 3">
    <name type="scientific">Allacma fusca</name>
    <dbReference type="NCBI Taxonomy" id="39272"/>
    <lineage>
        <taxon>Eukaryota</taxon>
        <taxon>Metazoa</taxon>
        <taxon>Ecdysozoa</taxon>
        <taxon>Arthropoda</taxon>
        <taxon>Hexapoda</taxon>
        <taxon>Collembola</taxon>
        <taxon>Symphypleona</taxon>
        <taxon>Sminthuridae</taxon>
        <taxon>Allacma</taxon>
    </lineage>
</organism>
<protein>
    <submittedName>
        <fullName evidence="2">Uncharacterized protein</fullName>
    </submittedName>
</protein>
<feature type="transmembrane region" description="Helical" evidence="1">
    <location>
        <begin position="283"/>
        <end position="304"/>
    </location>
</feature>
<dbReference type="EMBL" id="CAJVCH010244809">
    <property type="protein sequence ID" value="CAG7733192.1"/>
    <property type="molecule type" value="Genomic_DNA"/>
</dbReference>
<keyword evidence="1" id="KW-0472">Membrane</keyword>
<evidence type="ECO:0000313" key="2">
    <source>
        <dbReference type="EMBL" id="CAG7733192.1"/>
    </source>
</evidence>
<keyword evidence="3" id="KW-1185">Reference proteome</keyword>
<dbReference type="Proteomes" id="UP000708208">
    <property type="component" value="Unassembled WGS sequence"/>
</dbReference>
<feature type="transmembrane region" description="Helical" evidence="1">
    <location>
        <begin position="343"/>
        <end position="365"/>
    </location>
</feature>
<comment type="caution">
    <text evidence="2">The sequence shown here is derived from an EMBL/GenBank/DDBJ whole genome shotgun (WGS) entry which is preliminary data.</text>
</comment>
<keyword evidence="1" id="KW-1133">Transmembrane helix</keyword>
<feature type="transmembrane region" description="Helical" evidence="1">
    <location>
        <begin position="311"/>
        <end position="331"/>
    </location>
</feature>
<evidence type="ECO:0000313" key="3">
    <source>
        <dbReference type="Proteomes" id="UP000708208"/>
    </source>
</evidence>
<accession>A0A8J2KBK4</accession>
<dbReference type="AlphaFoldDB" id="A0A8J2KBK4"/>
<name>A0A8J2KBK4_9HEXA</name>